<accession>F8L634</accession>
<protein>
    <submittedName>
        <fullName evidence="1">Uncharacterized protein</fullName>
    </submittedName>
</protein>
<dbReference type="EMBL" id="FR872582">
    <property type="protein sequence ID" value="CCB88191.1"/>
    <property type="molecule type" value="Genomic_DNA"/>
</dbReference>
<evidence type="ECO:0000313" key="1">
    <source>
        <dbReference type="EMBL" id="CCB88191.1"/>
    </source>
</evidence>
<organism evidence="1 2">
    <name type="scientific">Simkania negevensis (strain ATCC VR-1471 / DSM 27360 / Z)</name>
    <dbReference type="NCBI Taxonomy" id="331113"/>
    <lineage>
        <taxon>Bacteria</taxon>
        <taxon>Pseudomonadati</taxon>
        <taxon>Chlamydiota</taxon>
        <taxon>Chlamydiia</taxon>
        <taxon>Parachlamydiales</taxon>
        <taxon>Simkaniaceae</taxon>
        <taxon>Simkania</taxon>
    </lineage>
</organism>
<dbReference type="AlphaFoldDB" id="F8L634"/>
<proteinExistence type="predicted"/>
<reference key="1">
    <citation type="journal article" date="2011" name="Mol. Biol. Evol.">
        <title>Unity in variety -- the pan-genome of the Chlamydiae.</title>
        <authorList>
            <person name="Collingro A."/>
            <person name="Tischler P."/>
            <person name="Weinmaier T."/>
            <person name="Penz T."/>
            <person name="Heinz E."/>
            <person name="Brunham R.C."/>
            <person name="Read T.D."/>
            <person name="Bavoil P.M."/>
            <person name="Sachse K."/>
            <person name="Kahane S."/>
            <person name="Friedman M.G."/>
            <person name="Rattei T."/>
            <person name="Myers G.S.A."/>
            <person name="Horn M."/>
        </authorList>
    </citation>
    <scope>NUCLEOTIDE SEQUENCE</scope>
    <source>
        <strain>Z</strain>
    </source>
</reference>
<evidence type="ECO:0000313" key="2">
    <source>
        <dbReference type="Proteomes" id="UP000000496"/>
    </source>
</evidence>
<reference evidence="1 2" key="2">
    <citation type="journal article" date="2011" name="Mol. Biol. Evol.">
        <title>Unity in variety--the pan-genome of the Chlamydiae.</title>
        <authorList>
            <person name="Collingro A."/>
            <person name="Tischler P."/>
            <person name="Weinmaier T."/>
            <person name="Penz T."/>
            <person name="Heinz E."/>
            <person name="Brunham R.C."/>
            <person name="Read T.D."/>
            <person name="Bavoil P.M."/>
            <person name="Sachse K."/>
            <person name="Kahane S."/>
            <person name="Friedman M.G."/>
            <person name="Rattei T."/>
            <person name="Myers G.S."/>
            <person name="Horn M."/>
        </authorList>
    </citation>
    <scope>NUCLEOTIDE SEQUENCE [LARGE SCALE GENOMIC DNA]</scope>
    <source>
        <strain evidence="2">ATCC VR-1471 / Z</strain>
    </source>
</reference>
<sequence length="63" mass="7108">MLIQAQPTLFIFVSKKIKLSMIMGTIFALKDLFALLLKNWQGDPQNAGTFVKDDLQNSPPHPH</sequence>
<keyword evidence="2" id="KW-1185">Reference proteome</keyword>
<dbReference type="Proteomes" id="UP000000496">
    <property type="component" value="Chromosome gsn.131"/>
</dbReference>
<dbReference type="STRING" id="331113.SNE_A03140"/>
<dbReference type="HOGENOM" id="CLU_2883485_0_0_0"/>
<name>F8L634_SIMNZ</name>
<gene>
    <name evidence="1" type="ordered locus">SNE_A03140</name>
</gene>
<dbReference type="KEGG" id="sng:SNE_A03140"/>